<dbReference type="Proteomes" id="UP000829720">
    <property type="component" value="Unassembled WGS sequence"/>
</dbReference>
<comment type="caution">
    <text evidence="2">The sequence shown here is derived from an EMBL/GenBank/DDBJ whole genome shotgun (WGS) entry which is preliminary data.</text>
</comment>
<evidence type="ECO:0000313" key="2">
    <source>
        <dbReference type="EMBL" id="KAI1898336.1"/>
    </source>
</evidence>
<dbReference type="EMBL" id="JAERUA010000006">
    <property type="protein sequence ID" value="KAI1898336.1"/>
    <property type="molecule type" value="Genomic_DNA"/>
</dbReference>
<feature type="compositionally biased region" description="Polar residues" evidence="1">
    <location>
        <begin position="441"/>
        <end position="457"/>
    </location>
</feature>
<evidence type="ECO:0000313" key="3">
    <source>
        <dbReference type="Proteomes" id="UP000829720"/>
    </source>
</evidence>
<keyword evidence="3" id="KW-1185">Reference proteome</keyword>
<gene>
    <name evidence="2" type="ORF">AGOR_G00071280</name>
</gene>
<sequence>MDYDERFEMLYSSIIKHNSSWTQTAMALSRSVRHRQSDNTFSSSVAFQARVHERRSHYSRSQSIRSAHTKSISAQKTASQPLSCRGDNLDIYDRTDVGIERRGQQRERGWREIIEGSGGSEYSIVISEEGTGFEAQEEEEDDDDGDDCRVMISPFEASDGKDDTLWMCDNNGCQRSEHELQDQQYGISVLDVGDDKAWEGRGFGGDADGCVDTLSTASGPTLLADFTLQSPCATCAELFRKMRKAKCWKKGLEYDPMSLSCDQWVLKKAWRPKSLSSTKGKLWTNLARLRKMALCSVEDREEQKPVTLCSRPHVFLQRNLSLCRKKQTQANMKSRQMRNKDISHLGPVKVGARQCRSRSWKKKKRRSHEVEQMEEGEEMQEEMRLDGKFSTSTLEICSEPILLIGQDRGSDDLDRARRKLDFSWEPVAPESQKRSKKHKLQNPSQQEVTKGTQSQKSAARRRVETFQPSPVEGAPDLYPCVRNGGFKAMLARLEGNRSMVVQELDCLSGNKLRKYV</sequence>
<dbReference type="AlphaFoldDB" id="A0A8T3DQX4"/>
<feature type="region of interest" description="Disordered" evidence="1">
    <location>
        <begin position="424"/>
        <end position="478"/>
    </location>
</feature>
<feature type="region of interest" description="Disordered" evidence="1">
    <location>
        <begin position="354"/>
        <end position="385"/>
    </location>
</feature>
<reference evidence="2" key="1">
    <citation type="submission" date="2021-01" db="EMBL/GenBank/DDBJ databases">
        <authorList>
            <person name="Zahm M."/>
            <person name="Roques C."/>
            <person name="Cabau C."/>
            <person name="Klopp C."/>
            <person name="Donnadieu C."/>
            <person name="Jouanno E."/>
            <person name="Lampietro C."/>
            <person name="Louis A."/>
            <person name="Herpin A."/>
            <person name="Echchiki A."/>
            <person name="Berthelot C."/>
            <person name="Parey E."/>
            <person name="Roest-Crollius H."/>
            <person name="Braasch I."/>
            <person name="Postlethwait J."/>
            <person name="Bobe J."/>
            <person name="Montfort J."/>
            <person name="Bouchez O."/>
            <person name="Begum T."/>
            <person name="Mejri S."/>
            <person name="Adams A."/>
            <person name="Chen W.-J."/>
            <person name="Guiguen Y."/>
        </authorList>
    </citation>
    <scope>NUCLEOTIDE SEQUENCE</scope>
    <source>
        <tissue evidence="2">Blood</tissue>
    </source>
</reference>
<feature type="region of interest" description="Disordered" evidence="1">
    <location>
        <begin position="56"/>
        <end position="81"/>
    </location>
</feature>
<accession>A0A8T3DQX4</accession>
<feature type="compositionally biased region" description="Basic residues" evidence="1">
    <location>
        <begin position="355"/>
        <end position="367"/>
    </location>
</feature>
<feature type="compositionally biased region" description="Polar residues" evidence="1">
    <location>
        <begin position="59"/>
        <end position="81"/>
    </location>
</feature>
<dbReference type="OrthoDB" id="8866850at2759"/>
<proteinExistence type="predicted"/>
<name>A0A8T3DQX4_9TELE</name>
<organism evidence="2 3">
    <name type="scientific">Albula goreensis</name>
    <dbReference type="NCBI Taxonomy" id="1534307"/>
    <lineage>
        <taxon>Eukaryota</taxon>
        <taxon>Metazoa</taxon>
        <taxon>Chordata</taxon>
        <taxon>Craniata</taxon>
        <taxon>Vertebrata</taxon>
        <taxon>Euteleostomi</taxon>
        <taxon>Actinopterygii</taxon>
        <taxon>Neopterygii</taxon>
        <taxon>Teleostei</taxon>
        <taxon>Albuliformes</taxon>
        <taxon>Albulidae</taxon>
        <taxon>Albula</taxon>
    </lineage>
</organism>
<evidence type="ECO:0000256" key="1">
    <source>
        <dbReference type="SAM" id="MobiDB-lite"/>
    </source>
</evidence>
<protein>
    <submittedName>
        <fullName evidence="2">Uncharacterized protein</fullName>
    </submittedName>
</protein>